<evidence type="ECO:0000256" key="18">
    <source>
        <dbReference type="RuleBase" id="RU362060"/>
    </source>
</evidence>
<feature type="disulfide bond" evidence="17">
    <location>
        <begin position="30"/>
        <end position="109"/>
    </location>
</feature>
<evidence type="ECO:0000256" key="11">
    <source>
        <dbReference type="ARBA" id="ARBA00023157"/>
    </source>
</evidence>
<name>A0AAE1YTB9_9LAMI</name>
<comment type="cofactor">
    <cofactor evidence="15 18">
        <name>heme b</name>
        <dbReference type="ChEBI" id="CHEBI:60344"/>
    </cofactor>
    <text evidence="15 18">Binds 1 heme b (iron(II)-protoporphyrin IX) group per subunit.</text>
</comment>
<organism evidence="20 21">
    <name type="scientific">Sesamum alatum</name>
    <dbReference type="NCBI Taxonomy" id="300844"/>
    <lineage>
        <taxon>Eukaryota</taxon>
        <taxon>Viridiplantae</taxon>
        <taxon>Streptophyta</taxon>
        <taxon>Embryophyta</taxon>
        <taxon>Tracheophyta</taxon>
        <taxon>Spermatophyta</taxon>
        <taxon>Magnoliopsida</taxon>
        <taxon>eudicotyledons</taxon>
        <taxon>Gunneridae</taxon>
        <taxon>Pentapetalae</taxon>
        <taxon>asterids</taxon>
        <taxon>lamiids</taxon>
        <taxon>Lamiales</taxon>
        <taxon>Pedaliaceae</taxon>
        <taxon>Sesamum</taxon>
    </lineage>
</organism>
<feature type="domain" description="Plant heme peroxidase family profile" evidence="19">
    <location>
        <begin position="20"/>
        <end position="316"/>
    </location>
</feature>
<evidence type="ECO:0000256" key="14">
    <source>
        <dbReference type="PIRSR" id="PIRSR600823-2"/>
    </source>
</evidence>
<comment type="cofactor">
    <cofactor evidence="15 18">
        <name>Ca(2+)</name>
        <dbReference type="ChEBI" id="CHEBI:29108"/>
    </cofactor>
    <text evidence="15 18">Binds 2 calcium ions per subunit.</text>
</comment>
<keyword evidence="5 18" id="KW-0575">Peroxidase</keyword>
<feature type="active site" description="Proton acceptor" evidence="13">
    <location>
        <position position="61"/>
    </location>
</feature>
<feature type="binding site" evidence="15">
    <location>
        <position position="71"/>
    </location>
    <ligand>
        <name>Ca(2+)</name>
        <dbReference type="ChEBI" id="CHEBI:29108"/>
        <label>1</label>
    </ligand>
</feature>
<feature type="binding site" description="axial binding residue" evidence="15">
    <location>
        <position position="186"/>
    </location>
    <ligand>
        <name>heme b</name>
        <dbReference type="ChEBI" id="CHEBI:60344"/>
    </ligand>
    <ligandPart>
        <name>Fe</name>
        <dbReference type="ChEBI" id="CHEBI:18248"/>
    </ligandPart>
</feature>
<evidence type="ECO:0000313" key="20">
    <source>
        <dbReference type="EMBL" id="KAK4436335.1"/>
    </source>
</evidence>
<feature type="site" description="Transition state stabilizer" evidence="16">
    <location>
        <position position="57"/>
    </location>
</feature>
<feature type="disulfide bond" evidence="17">
    <location>
        <begin position="115"/>
        <end position="312"/>
    </location>
</feature>
<evidence type="ECO:0000256" key="16">
    <source>
        <dbReference type="PIRSR" id="PIRSR600823-4"/>
    </source>
</evidence>
<keyword evidence="7 15" id="KW-0479">Metal-binding</keyword>
<evidence type="ECO:0000256" key="4">
    <source>
        <dbReference type="ARBA" id="ARBA00012313"/>
    </source>
</evidence>
<evidence type="ECO:0000256" key="9">
    <source>
        <dbReference type="ARBA" id="ARBA00023002"/>
    </source>
</evidence>
<comment type="subcellular location">
    <subcellularLocation>
        <location evidence="18">Secreted</location>
    </subcellularLocation>
</comment>
<evidence type="ECO:0000256" key="17">
    <source>
        <dbReference type="PIRSR" id="PIRSR600823-5"/>
    </source>
</evidence>
<dbReference type="InterPro" id="IPR002016">
    <property type="entry name" value="Haem_peroxidase"/>
</dbReference>
<keyword evidence="18" id="KW-0376">Hydrogen peroxide</keyword>
<dbReference type="PANTHER" id="PTHR31517:SF51">
    <property type="entry name" value="PEROXIDASE 55"/>
    <property type="match status" value="1"/>
</dbReference>
<keyword evidence="11 17" id="KW-1015">Disulfide bond</keyword>
<feature type="binding site" evidence="15">
    <location>
        <position position="239"/>
    </location>
    <ligand>
        <name>Ca(2+)</name>
        <dbReference type="ChEBI" id="CHEBI:29108"/>
        <label>2</label>
    </ligand>
</feature>
<reference evidence="20" key="1">
    <citation type="submission" date="2020-06" db="EMBL/GenBank/DDBJ databases">
        <authorList>
            <person name="Li T."/>
            <person name="Hu X."/>
            <person name="Zhang T."/>
            <person name="Song X."/>
            <person name="Zhang H."/>
            <person name="Dai N."/>
            <person name="Sheng W."/>
            <person name="Hou X."/>
            <person name="Wei L."/>
        </authorList>
    </citation>
    <scope>NUCLEOTIDE SEQUENCE</scope>
    <source>
        <strain evidence="20">3651</strain>
        <tissue evidence="20">Leaf</tissue>
    </source>
</reference>
<dbReference type="PRINTS" id="PR00458">
    <property type="entry name" value="PEROXIDASE"/>
</dbReference>
<feature type="binding site" evidence="15">
    <location>
        <position position="67"/>
    </location>
    <ligand>
        <name>Ca(2+)</name>
        <dbReference type="ChEBI" id="CHEBI:29108"/>
        <label>1</label>
    </ligand>
</feature>
<dbReference type="Pfam" id="PF00141">
    <property type="entry name" value="peroxidase"/>
    <property type="match status" value="1"/>
</dbReference>
<dbReference type="SUPFAM" id="SSF48113">
    <property type="entry name" value="Heme-dependent peroxidases"/>
    <property type="match status" value="1"/>
</dbReference>
<keyword evidence="6 18" id="KW-0349">Heme</keyword>
<keyword evidence="18" id="KW-0732">Signal</keyword>
<feature type="binding site" evidence="15">
    <location>
        <position position="246"/>
    </location>
    <ligand>
        <name>Ca(2+)</name>
        <dbReference type="ChEBI" id="CHEBI:29108"/>
        <label>2</label>
    </ligand>
</feature>
<dbReference type="PRINTS" id="PR00461">
    <property type="entry name" value="PLPEROXIDASE"/>
</dbReference>
<feature type="binding site" evidence="15">
    <location>
        <position position="69"/>
    </location>
    <ligand>
        <name>Ca(2+)</name>
        <dbReference type="ChEBI" id="CHEBI:29108"/>
        <label>1</label>
    </ligand>
</feature>
<feature type="binding site" evidence="15">
    <location>
        <position position="83"/>
    </location>
    <ligand>
        <name>Ca(2+)</name>
        <dbReference type="ChEBI" id="CHEBI:29108"/>
        <label>1</label>
    </ligand>
</feature>
<evidence type="ECO:0000256" key="13">
    <source>
        <dbReference type="PIRSR" id="PIRSR600823-1"/>
    </source>
</evidence>
<dbReference type="PANTHER" id="PTHR31517">
    <property type="match status" value="1"/>
</dbReference>
<evidence type="ECO:0000256" key="10">
    <source>
        <dbReference type="ARBA" id="ARBA00023004"/>
    </source>
</evidence>
<keyword evidence="18" id="KW-0964">Secreted</keyword>
<sequence>MIYSLNVLLVVVRVSLSGAILDVNYYKKSCPEVEDIISTIVRNATVYDRQVPARILRMFFHDCFLRGCDASVLLDSTPDHKAEKDGLANLSLAGYYVIDDAKTHLEQTCPGTVSCADILAIAARDSVVRSGGPSWKVLKGRKDGRISIAEDTKYLPTFYSNTSQLIQSFSEKGLSVKDLVALSGAHTLGFSHCESFEHRLRNFSSAHDTDPTLDPQFAAELKGKCAKPNTDPNAGEYLDSSSRVFDNNYYKRVVGGKGIFESDQTLMGDYRTRWRVETFAKFEGLFFIEFARAMVRLGNVGVVENGEVRANCRFVN</sequence>
<evidence type="ECO:0000256" key="6">
    <source>
        <dbReference type="ARBA" id="ARBA00022617"/>
    </source>
</evidence>
<dbReference type="InterPro" id="IPR000823">
    <property type="entry name" value="Peroxidase_pln"/>
</dbReference>
<evidence type="ECO:0000256" key="2">
    <source>
        <dbReference type="ARBA" id="ARBA00002322"/>
    </source>
</evidence>
<feature type="binding site" evidence="15">
    <location>
        <position position="187"/>
    </location>
    <ligand>
        <name>Ca(2+)</name>
        <dbReference type="ChEBI" id="CHEBI:29108"/>
        <label>2</label>
    </ligand>
</feature>
<dbReference type="GO" id="GO:0140825">
    <property type="term" value="F:lactoperoxidase activity"/>
    <property type="evidence" value="ECO:0007669"/>
    <property type="project" value="UniProtKB-EC"/>
</dbReference>
<dbReference type="GO" id="GO:0020037">
    <property type="term" value="F:heme binding"/>
    <property type="evidence" value="ECO:0007669"/>
    <property type="project" value="UniProtKB-UniRule"/>
</dbReference>
<evidence type="ECO:0000256" key="8">
    <source>
        <dbReference type="ARBA" id="ARBA00022837"/>
    </source>
</evidence>
<protein>
    <recommendedName>
        <fullName evidence="4 18">Peroxidase</fullName>
        <ecNumber evidence="4 18">1.11.1.7</ecNumber>
    </recommendedName>
</protein>
<dbReference type="EC" id="1.11.1.7" evidence="4 18"/>
<feature type="binding site" evidence="15">
    <location>
        <position position="62"/>
    </location>
    <ligand>
        <name>Ca(2+)</name>
        <dbReference type="ChEBI" id="CHEBI:29108"/>
        <label>1</label>
    </ligand>
</feature>
<proteinExistence type="inferred from homology"/>
<dbReference type="FunFam" id="1.10.520.10:FF:000001">
    <property type="entry name" value="Peroxidase"/>
    <property type="match status" value="1"/>
</dbReference>
<feature type="disulfide bond" evidence="17">
    <location>
        <begin position="63"/>
        <end position="68"/>
    </location>
</feature>
<keyword evidence="10 15" id="KW-0408">Iron</keyword>
<evidence type="ECO:0000259" key="19">
    <source>
        <dbReference type="PROSITE" id="PS50873"/>
    </source>
</evidence>
<feature type="disulfide bond" evidence="17">
    <location>
        <begin position="193"/>
        <end position="225"/>
    </location>
</feature>
<gene>
    <name evidence="20" type="ORF">Salat_0797200</name>
</gene>
<dbReference type="PROSITE" id="PS50873">
    <property type="entry name" value="PEROXIDASE_4"/>
    <property type="match status" value="1"/>
</dbReference>
<dbReference type="PROSITE" id="PS00435">
    <property type="entry name" value="PEROXIDASE_1"/>
    <property type="match status" value="1"/>
</dbReference>
<comment type="similarity">
    <text evidence="18">Belongs to the peroxidase family. Classical plant (class III) peroxidase subfamily.</text>
</comment>
<dbReference type="CDD" id="cd00693">
    <property type="entry name" value="secretory_peroxidase"/>
    <property type="match status" value="1"/>
</dbReference>
<dbReference type="Proteomes" id="UP001293254">
    <property type="component" value="Unassembled WGS sequence"/>
</dbReference>
<dbReference type="AlphaFoldDB" id="A0AAE1YTB9"/>
<feature type="chain" id="PRO_5041783300" description="Peroxidase" evidence="18">
    <location>
        <begin position="18"/>
        <end position="316"/>
    </location>
</feature>
<keyword evidence="9 18" id="KW-0560">Oxidoreductase</keyword>
<feature type="signal peptide" evidence="18">
    <location>
        <begin position="1"/>
        <end position="17"/>
    </location>
</feature>
<comment type="function">
    <text evidence="2">Removal of H(2)O(2), oxidation of toxic reductants, biosynthesis and degradation of lignin, suberization, auxin catabolism, response to environmental stresses such as wounding, pathogen attack and oxidative stress. These functions might be dependent on each isozyme/isoform in each plant tissue.</text>
</comment>
<feature type="binding site" evidence="14">
    <location>
        <position position="156"/>
    </location>
    <ligand>
        <name>substrate</name>
    </ligand>
</feature>
<evidence type="ECO:0000256" key="5">
    <source>
        <dbReference type="ARBA" id="ARBA00022559"/>
    </source>
</evidence>
<dbReference type="EMBL" id="JACGWO010000002">
    <property type="protein sequence ID" value="KAK4436335.1"/>
    <property type="molecule type" value="Genomic_DNA"/>
</dbReference>
<evidence type="ECO:0000313" key="21">
    <source>
        <dbReference type="Proteomes" id="UP001293254"/>
    </source>
</evidence>
<reference evidence="20" key="2">
    <citation type="journal article" date="2024" name="Plant">
        <title>Genomic evolution and insights into agronomic trait innovations of Sesamum species.</title>
        <authorList>
            <person name="Miao H."/>
            <person name="Wang L."/>
            <person name="Qu L."/>
            <person name="Liu H."/>
            <person name="Sun Y."/>
            <person name="Le M."/>
            <person name="Wang Q."/>
            <person name="Wei S."/>
            <person name="Zheng Y."/>
            <person name="Lin W."/>
            <person name="Duan Y."/>
            <person name="Cao H."/>
            <person name="Xiong S."/>
            <person name="Wang X."/>
            <person name="Wei L."/>
            <person name="Li C."/>
            <person name="Ma Q."/>
            <person name="Ju M."/>
            <person name="Zhao R."/>
            <person name="Li G."/>
            <person name="Mu C."/>
            <person name="Tian Q."/>
            <person name="Mei H."/>
            <person name="Zhang T."/>
            <person name="Gao T."/>
            <person name="Zhang H."/>
        </authorList>
    </citation>
    <scope>NUCLEOTIDE SEQUENCE</scope>
    <source>
        <strain evidence="20">3651</strain>
    </source>
</reference>
<keyword evidence="8 15" id="KW-0106">Calcium</keyword>
<comment type="catalytic activity">
    <reaction evidence="1 18">
        <text>2 a phenolic donor + H2O2 = 2 a phenolic radical donor + 2 H2O</text>
        <dbReference type="Rhea" id="RHEA:56136"/>
        <dbReference type="ChEBI" id="CHEBI:15377"/>
        <dbReference type="ChEBI" id="CHEBI:16240"/>
        <dbReference type="ChEBI" id="CHEBI:139520"/>
        <dbReference type="ChEBI" id="CHEBI:139521"/>
        <dbReference type="EC" id="1.11.1.7"/>
    </reaction>
</comment>
<accession>A0AAE1YTB9</accession>
<dbReference type="Gene3D" id="1.10.520.10">
    <property type="match status" value="1"/>
</dbReference>
<dbReference type="FunFam" id="1.10.420.10:FF:000006">
    <property type="entry name" value="Peroxidase"/>
    <property type="match status" value="1"/>
</dbReference>
<dbReference type="GO" id="GO:0006979">
    <property type="term" value="P:response to oxidative stress"/>
    <property type="evidence" value="ECO:0007669"/>
    <property type="project" value="UniProtKB-UniRule"/>
</dbReference>
<comment type="similarity">
    <text evidence="3">Belongs to the peroxidase family. Ascorbate peroxidase subfamily.</text>
</comment>
<evidence type="ECO:0000256" key="3">
    <source>
        <dbReference type="ARBA" id="ARBA00006873"/>
    </source>
</evidence>
<evidence type="ECO:0000256" key="1">
    <source>
        <dbReference type="ARBA" id="ARBA00000189"/>
    </source>
</evidence>
<dbReference type="Gene3D" id="1.10.420.10">
    <property type="entry name" value="Peroxidase, domain 2"/>
    <property type="match status" value="1"/>
</dbReference>
<dbReference type="InterPro" id="IPR033905">
    <property type="entry name" value="Secretory_peroxidase"/>
</dbReference>
<evidence type="ECO:0000256" key="12">
    <source>
        <dbReference type="ARBA" id="ARBA00023180"/>
    </source>
</evidence>
<dbReference type="GO" id="GO:0042744">
    <property type="term" value="P:hydrogen peroxide catabolic process"/>
    <property type="evidence" value="ECO:0007669"/>
    <property type="project" value="UniProtKB-KW"/>
</dbReference>
<comment type="caution">
    <text evidence="20">The sequence shown here is derived from an EMBL/GenBank/DDBJ whole genome shotgun (WGS) entry which is preliminary data.</text>
</comment>
<dbReference type="InterPro" id="IPR010255">
    <property type="entry name" value="Haem_peroxidase_sf"/>
</dbReference>
<evidence type="ECO:0000256" key="15">
    <source>
        <dbReference type="PIRSR" id="PIRSR600823-3"/>
    </source>
</evidence>
<keyword evidence="21" id="KW-1185">Reference proteome</keyword>
<dbReference type="InterPro" id="IPR019793">
    <property type="entry name" value="Peroxidases_heam-ligand_BS"/>
</dbReference>
<dbReference type="GO" id="GO:0005576">
    <property type="term" value="C:extracellular region"/>
    <property type="evidence" value="ECO:0007669"/>
    <property type="project" value="UniProtKB-SubCell"/>
</dbReference>
<evidence type="ECO:0000256" key="7">
    <source>
        <dbReference type="ARBA" id="ARBA00022723"/>
    </source>
</evidence>
<dbReference type="GO" id="GO:0046872">
    <property type="term" value="F:metal ion binding"/>
    <property type="evidence" value="ECO:0007669"/>
    <property type="project" value="UniProtKB-UniRule"/>
</dbReference>
<keyword evidence="12" id="KW-0325">Glycoprotein</keyword>